<comment type="caution">
    <text evidence="1">The sequence shown here is derived from an EMBL/GenBank/DDBJ whole genome shotgun (WGS) entry which is preliminary data.</text>
</comment>
<organism evidence="1 2">
    <name type="scientific">Pseudonocardia parietis</name>
    <dbReference type="NCBI Taxonomy" id="570936"/>
    <lineage>
        <taxon>Bacteria</taxon>
        <taxon>Bacillati</taxon>
        <taxon>Actinomycetota</taxon>
        <taxon>Actinomycetes</taxon>
        <taxon>Pseudonocardiales</taxon>
        <taxon>Pseudonocardiaceae</taxon>
        <taxon>Pseudonocardia</taxon>
    </lineage>
</organism>
<evidence type="ECO:0000313" key="2">
    <source>
        <dbReference type="Proteomes" id="UP001519295"/>
    </source>
</evidence>
<keyword evidence="2" id="KW-1185">Reference proteome</keyword>
<dbReference type="EMBL" id="JAGINU010000001">
    <property type="protein sequence ID" value="MBP2367481.1"/>
    <property type="molecule type" value="Genomic_DNA"/>
</dbReference>
<dbReference type="Proteomes" id="UP001519295">
    <property type="component" value="Unassembled WGS sequence"/>
</dbReference>
<gene>
    <name evidence="1" type="ORF">JOF36_003177</name>
</gene>
<sequence length="35" mass="3717">MSLVLVILWLGGLRSLLAVLLGTRPVGDAARVEAR</sequence>
<proteinExistence type="predicted"/>
<evidence type="ECO:0000313" key="1">
    <source>
        <dbReference type="EMBL" id="MBP2367481.1"/>
    </source>
</evidence>
<reference evidence="1 2" key="1">
    <citation type="submission" date="2021-03" db="EMBL/GenBank/DDBJ databases">
        <title>Sequencing the genomes of 1000 actinobacteria strains.</title>
        <authorList>
            <person name="Klenk H.-P."/>
        </authorList>
    </citation>
    <scope>NUCLEOTIDE SEQUENCE [LARGE SCALE GENOMIC DNA]</scope>
    <source>
        <strain evidence="1 2">DSM 45256</strain>
    </source>
</reference>
<accession>A0ABS4VUL4</accession>
<protein>
    <submittedName>
        <fullName evidence="1">Uncharacterized protein</fullName>
    </submittedName>
</protein>
<name>A0ABS4VUL4_9PSEU</name>